<dbReference type="RefSeq" id="WP_068909523.1">
    <property type="nucleotide sequence ID" value="NZ_LXEW01000040.1"/>
</dbReference>
<dbReference type="EMBL" id="LXEW01000040">
    <property type="protein sequence ID" value="OAT49765.1"/>
    <property type="molecule type" value="Genomic_DNA"/>
</dbReference>
<evidence type="ECO:0000313" key="2">
    <source>
        <dbReference type="EMBL" id="OAT49765.1"/>
    </source>
</evidence>
<dbReference type="Gene3D" id="3.40.630.30">
    <property type="match status" value="1"/>
</dbReference>
<dbReference type="Proteomes" id="UP000078224">
    <property type="component" value="Unassembled WGS sequence"/>
</dbReference>
<keyword evidence="3" id="KW-1185">Reference proteome</keyword>
<dbReference type="PANTHER" id="PTHR13538:SF4">
    <property type="entry name" value="N-ALPHA-ACETYLTRANSFERASE 80"/>
    <property type="match status" value="1"/>
</dbReference>
<evidence type="ECO:0000313" key="3">
    <source>
        <dbReference type="Proteomes" id="UP000078224"/>
    </source>
</evidence>
<name>A0A1B7JPF8_9GAMM</name>
<dbReference type="SUPFAM" id="SSF55729">
    <property type="entry name" value="Acyl-CoA N-acyltransferases (Nat)"/>
    <property type="match status" value="1"/>
</dbReference>
<dbReference type="Pfam" id="PF13673">
    <property type="entry name" value="Acetyltransf_10"/>
    <property type="match status" value="1"/>
</dbReference>
<dbReference type="InterPro" id="IPR000182">
    <property type="entry name" value="GNAT_dom"/>
</dbReference>
<gene>
    <name evidence="2" type="ORF">M998_2930</name>
</gene>
<reference evidence="2 3" key="1">
    <citation type="submission" date="2016-04" db="EMBL/GenBank/DDBJ databases">
        <title>ATOL: Assembling a taxonomically balanced genome-scale reconstruction of the evolutionary history of the Enterobacteriaceae.</title>
        <authorList>
            <person name="Plunkett G.III."/>
            <person name="Neeno-Eckwall E.C."/>
            <person name="Glasner J.D."/>
            <person name="Perna N.T."/>
        </authorList>
    </citation>
    <scope>NUCLEOTIDE SEQUENCE [LARGE SCALE GENOMIC DNA]</scope>
    <source>
        <strain evidence="2 3">ATCC 35613</strain>
    </source>
</reference>
<keyword evidence="2" id="KW-0808">Transferase</keyword>
<organism evidence="2 3">
    <name type="scientific">Providencia heimbachae ATCC 35613</name>
    <dbReference type="NCBI Taxonomy" id="1354272"/>
    <lineage>
        <taxon>Bacteria</taxon>
        <taxon>Pseudomonadati</taxon>
        <taxon>Pseudomonadota</taxon>
        <taxon>Gammaproteobacteria</taxon>
        <taxon>Enterobacterales</taxon>
        <taxon>Morganellaceae</taxon>
        <taxon>Providencia</taxon>
    </lineage>
</organism>
<comment type="caution">
    <text evidence="2">The sequence shown here is derived from an EMBL/GenBank/DDBJ whole genome shotgun (WGS) entry which is preliminary data.</text>
</comment>
<dbReference type="OrthoDB" id="9796171at2"/>
<dbReference type="InterPro" id="IPR016181">
    <property type="entry name" value="Acyl_CoA_acyltransferase"/>
</dbReference>
<feature type="domain" description="N-acetyltransferase" evidence="1">
    <location>
        <begin position="5"/>
        <end position="145"/>
    </location>
</feature>
<evidence type="ECO:0000259" key="1">
    <source>
        <dbReference type="PROSITE" id="PS51186"/>
    </source>
</evidence>
<keyword evidence="2" id="KW-0012">Acyltransferase</keyword>
<proteinExistence type="predicted"/>
<dbReference type="EC" id="2.3.1.-" evidence="2"/>
<protein>
    <submittedName>
        <fullName evidence="2">GNAT family acetyltransferase</fullName>
        <ecNumber evidence="2">2.3.1.-</ecNumber>
    </submittedName>
</protein>
<dbReference type="PROSITE" id="PS51186">
    <property type="entry name" value="GNAT"/>
    <property type="match status" value="1"/>
</dbReference>
<accession>A0A1B7JPF8</accession>
<sequence length="145" mass="16464">MQIKHSIGYAAPEIINHAFDLRQQVFTHEQGFPADIDVDEYDENALHVVLYLANQPSAVLRCILCADGLIKVGRVAVLKQQRGKGLGRELMMFVEQYGLENNYKIIGLSAQHTAIEFYHTLGYQTQGEMYDEDGMEHIYMTLALD</sequence>
<dbReference type="GO" id="GO:0008080">
    <property type="term" value="F:N-acetyltransferase activity"/>
    <property type="evidence" value="ECO:0007669"/>
    <property type="project" value="InterPro"/>
</dbReference>
<dbReference type="GO" id="GO:0005737">
    <property type="term" value="C:cytoplasm"/>
    <property type="evidence" value="ECO:0007669"/>
    <property type="project" value="TreeGrafter"/>
</dbReference>
<dbReference type="AlphaFoldDB" id="A0A1B7JPF8"/>
<dbReference type="CDD" id="cd04301">
    <property type="entry name" value="NAT_SF"/>
    <property type="match status" value="1"/>
</dbReference>
<dbReference type="PANTHER" id="PTHR13538">
    <property type="entry name" value="N-ACETYLTRANSFERASE 6"/>
    <property type="match status" value="1"/>
</dbReference>
<dbReference type="InterPro" id="IPR039840">
    <property type="entry name" value="NAA80"/>
</dbReference>
<dbReference type="GO" id="GO:1905502">
    <property type="term" value="F:acetyl-CoA binding"/>
    <property type="evidence" value="ECO:0007669"/>
    <property type="project" value="TreeGrafter"/>
</dbReference>
<dbReference type="PATRIC" id="fig|1354272.4.peg.2993"/>